<feature type="chain" id="PRO_5041465746" description="Extracellular conserved serine-rich protein" evidence="2">
    <location>
        <begin position="21"/>
        <end position="229"/>
    </location>
</feature>
<feature type="compositionally biased region" description="Low complexity" evidence="1">
    <location>
        <begin position="188"/>
        <end position="205"/>
    </location>
</feature>
<evidence type="ECO:0000313" key="3">
    <source>
        <dbReference type="EMBL" id="KAJ9608167.1"/>
    </source>
</evidence>
<feature type="signal peptide" evidence="2">
    <location>
        <begin position="1"/>
        <end position="20"/>
    </location>
</feature>
<name>A0AA38X798_9EURO</name>
<dbReference type="EMBL" id="JAPDRK010000010">
    <property type="protein sequence ID" value="KAJ9608167.1"/>
    <property type="molecule type" value="Genomic_DNA"/>
</dbReference>
<sequence length="229" mass="22888">MRPFTGYAVYFAAFVAAVSALKFNSPTSGSTIDRTQPIVISWSVTITDPAIFDLKLSNSESDITFATGVVSYTGTYTVPANTIRGSGSDYKFIASGNGITLGQITGLYLGSDNDPSFAAAGVTVVSTRTVIPTAASRSSGYSGNSGSMVLTASIDSVGTTTLSGIGGRISTTPPGSSFITSAASSASSNSSAATTTTGSTNTASGQKRRTGELVLSAAGVLAGVVALLA</sequence>
<evidence type="ECO:0000313" key="4">
    <source>
        <dbReference type="Proteomes" id="UP001172673"/>
    </source>
</evidence>
<proteinExistence type="predicted"/>
<accession>A0AA38X798</accession>
<dbReference type="AlphaFoldDB" id="A0AA38X798"/>
<gene>
    <name evidence="3" type="ORF">H2200_007155</name>
</gene>
<comment type="caution">
    <text evidence="3">The sequence shown here is derived from an EMBL/GenBank/DDBJ whole genome shotgun (WGS) entry which is preliminary data.</text>
</comment>
<feature type="region of interest" description="Disordered" evidence="1">
    <location>
        <begin position="188"/>
        <end position="208"/>
    </location>
</feature>
<keyword evidence="2" id="KW-0732">Signal</keyword>
<keyword evidence="4" id="KW-1185">Reference proteome</keyword>
<evidence type="ECO:0000256" key="2">
    <source>
        <dbReference type="SAM" id="SignalP"/>
    </source>
</evidence>
<evidence type="ECO:0008006" key="5">
    <source>
        <dbReference type="Google" id="ProtNLM"/>
    </source>
</evidence>
<reference evidence="3" key="1">
    <citation type="submission" date="2022-10" db="EMBL/GenBank/DDBJ databases">
        <title>Culturing micro-colonial fungi from biological soil crusts in the Mojave desert and describing Neophaeococcomyces mojavensis, and introducing the new genera and species Taxawa tesnikishii.</title>
        <authorList>
            <person name="Kurbessoian T."/>
            <person name="Stajich J.E."/>
        </authorList>
    </citation>
    <scope>NUCLEOTIDE SEQUENCE</scope>
    <source>
        <strain evidence="3">TK_41</strain>
    </source>
</reference>
<evidence type="ECO:0000256" key="1">
    <source>
        <dbReference type="SAM" id="MobiDB-lite"/>
    </source>
</evidence>
<organism evidence="3 4">
    <name type="scientific">Cladophialophora chaetospira</name>
    <dbReference type="NCBI Taxonomy" id="386627"/>
    <lineage>
        <taxon>Eukaryota</taxon>
        <taxon>Fungi</taxon>
        <taxon>Dikarya</taxon>
        <taxon>Ascomycota</taxon>
        <taxon>Pezizomycotina</taxon>
        <taxon>Eurotiomycetes</taxon>
        <taxon>Chaetothyriomycetidae</taxon>
        <taxon>Chaetothyriales</taxon>
        <taxon>Herpotrichiellaceae</taxon>
        <taxon>Cladophialophora</taxon>
    </lineage>
</organism>
<dbReference type="Proteomes" id="UP001172673">
    <property type="component" value="Unassembled WGS sequence"/>
</dbReference>
<protein>
    <recommendedName>
        <fullName evidence="5">Extracellular conserved serine-rich protein</fullName>
    </recommendedName>
</protein>